<dbReference type="Ensembl" id="ENSCPBT00000038752.1">
    <property type="protein sequence ID" value="ENSCPBP00000032956.1"/>
    <property type="gene ID" value="ENSCPBG00000023097.1"/>
</dbReference>
<evidence type="ECO:0000256" key="5">
    <source>
        <dbReference type="ARBA" id="ARBA00023136"/>
    </source>
</evidence>
<dbReference type="GO" id="GO:0038157">
    <property type="term" value="P:granulocyte-macrophage colony-stimulating factor signaling pathway"/>
    <property type="evidence" value="ECO:0007669"/>
    <property type="project" value="Ensembl"/>
</dbReference>
<feature type="domain" description="Fibronectin type-III" evidence="11">
    <location>
        <begin position="131"/>
        <end position="234"/>
    </location>
</feature>
<dbReference type="GO" id="GO:0038156">
    <property type="term" value="P:interleukin-3-mediated signaling pathway"/>
    <property type="evidence" value="ECO:0007669"/>
    <property type="project" value="Ensembl"/>
</dbReference>
<dbReference type="Pfam" id="PF09240">
    <property type="entry name" value="IL6Ra-bind"/>
    <property type="match status" value="1"/>
</dbReference>
<dbReference type="PANTHER" id="PTHR23037:SF22">
    <property type="entry name" value="CYTOKINE RECEPTOR COMMON SUBUNIT BETA"/>
    <property type="match status" value="1"/>
</dbReference>
<organism evidence="12 13">
    <name type="scientific">Chrysemys picta bellii</name>
    <name type="common">Western painted turtle</name>
    <name type="synonym">Emys bellii</name>
    <dbReference type="NCBI Taxonomy" id="8478"/>
    <lineage>
        <taxon>Eukaryota</taxon>
        <taxon>Metazoa</taxon>
        <taxon>Chordata</taxon>
        <taxon>Craniata</taxon>
        <taxon>Vertebrata</taxon>
        <taxon>Euteleostomi</taxon>
        <taxon>Archelosauria</taxon>
        <taxon>Testudinata</taxon>
        <taxon>Testudines</taxon>
        <taxon>Cryptodira</taxon>
        <taxon>Durocryptodira</taxon>
        <taxon>Testudinoidea</taxon>
        <taxon>Emydidae</taxon>
        <taxon>Chrysemys</taxon>
    </lineage>
</organism>
<dbReference type="GO" id="GO:0007259">
    <property type="term" value="P:cell surface receptor signaling pathway via JAK-STAT"/>
    <property type="evidence" value="ECO:0007669"/>
    <property type="project" value="Ensembl"/>
</dbReference>
<keyword evidence="4" id="KW-1133">Transmembrane helix</keyword>
<dbReference type="GO" id="GO:0070665">
    <property type="term" value="P:positive regulation of leukocyte proliferation"/>
    <property type="evidence" value="ECO:0007669"/>
    <property type="project" value="Ensembl"/>
</dbReference>
<evidence type="ECO:0000256" key="7">
    <source>
        <dbReference type="ARBA" id="ARBA00023170"/>
    </source>
</evidence>
<dbReference type="GeneTree" id="ENSGT00510000048963"/>
<keyword evidence="8" id="KW-0325">Glycoprotein</keyword>
<keyword evidence="13" id="KW-1185">Reference proteome</keyword>
<evidence type="ECO:0000256" key="3">
    <source>
        <dbReference type="ARBA" id="ARBA00022729"/>
    </source>
</evidence>
<evidence type="ECO:0000256" key="4">
    <source>
        <dbReference type="ARBA" id="ARBA00022989"/>
    </source>
</evidence>
<dbReference type="GO" id="GO:0015026">
    <property type="term" value="F:coreceptor activity"/>
    <property type="evidence" value="ECO:0007669"/>
    <property type="project" value="Ensembl"/>
</dbReference>
<dbReference type="SUPFAM" id="SSF49265">
    <property type="entry name" value="Fibronectin type III"/>
    <property type="match status" value="4"/>
</dbReference>
<feature type="region of interest" description="Disordered" evidence="9">
    <location>
        <begin position="878"/>
        <end position="911"/>
    </location>
</feature>
<protein>
    <submittedName>
        <fullName evidence="12">Colony stimulating factor 2 receptor subunit beta</fullName>
    </submittedName>
</protein>
<dbReference type="Ensembl" id="ENSCPBT00000038758.1">
    <property type="protein sequence ID" value="ENSCPBP00000032962.1"/>
    <property type="gene ID" value="ENSCPBG00000023097.1"/>
</dbReference>
<evidence type="ECO:0000313" key="13">
    <source>
        <dbReference type="Proteomes" id="UP000694380"/>
    </source>
</evidence>
<proteinExistence type="predicted"/>
<keyword evidence="2" id="KW-0812">Transmembrane</keyword>
<dbReference type="AlphaFoldDB" id="A0A8C3IFT4"/>
<dbReference type="GO" id="GO:0009897">
    <property type="term" value="C:external side of plasma membrane"/>
    <property type="evidence" value="ECO:0007669"/>
    <property type="project" value="TreeGrafter"/>
</dbReference>
<keyword evidence="7" id="KW-0675">Receptor</keyword>
<feature type="compositionally biased region" description="Basic and acidic residues" evidence="9">
    <location>
        <begin position="878"/>
        <end position="887"/>
    </location>
</feature>
<dbReference type="InterPro" id="IPR036116">
    <property type="entry name" value="FN3_sf"/>
</dbReference>
<dbReference type="SMART" id="SM00060">
    <property type="entry name" value="FN3"/>
    <property type="match status" value="2"/>
</dbReference>
<dbReference type="Proteomes" id="UP000694380">
    <property type="component" value="Unplaced"/>
</dbReference>
<feature type="region of interest" description="Disordered" evidence="9">
    <location>
        <begin position="684"/>
        <end position="713"/>
    </location>
</feature>
<evidence type="ECO:0000256" key="9">
    <source>
        <dbReference type="SAM" id="MobiDB-lite"/>
    </source>
</evidence>
<evidence type="ECO:0000256" key="6">
    <source>
        <dbReference type="ARBA" id="ARBA00023157"/>
    </source>
</evidence>
<dbReference type="PROSITE" id="PS50853">
    <property type="entry name" value="FN3"/>
    <property type="match status" value="2"/>
</dbReference>
<dbReference type="CDD" id="cd00063">
    <property type="entry name" value="FN3"/>
    <property type="match status" value="2"/>
</dbReference>
<dbReference type="GO" id="GO:0030526">
    <property type="term" value="C:granulocyte macrophage colony-stimulating factor receptor complex"/>
    <property type="evidence" value="ECO:0007669"/>
    <property type="project" value="Ensembl"/>
</dbReference>
<dbReference type="Pfam" id="PF21460">
    <property type="entry name" value="IL3Rb_N"/>
    <property type="match status" value="1"/>
</dbReference>
<dbReference type="PANTHER" id="PTHR23037">
    <property type="entry name" value="CYTOKINE RECEPTOR"/>
    <property type="match status" value="1"/>
</dbReference>
<gene>
    <name evidence="12" type="primary">CSF2RB</name>
</gene>
<dbReference type="InterPro" id="IPR015321">
    <property type="entry name" value="TypeI_recpt_CBD"/>
</dbReference>
<reference evidence="12" key="1">
    <citation type="submission" date="2025-05" db="UniProtKB">
        <authorList>
            <consortium name="Ensembl"/>
        </authorList>
    </citation>
    <scope>IDENTIFICATION</scope>
</reference>
<evidence type="ECO:0000256" key="1">
    <source>
        <dbReference type="ARBA" id="ARBA00004479"/>
    </source>
</evidence>
<dbReference type="GO" id="GO:0038043">
    <property type="term" value="P:interleukin-5-mediated signaling pathway"/>
    <property type="evidence" value="ECO:0007669"/>
    <property type="project" value="Ensembl"/>
</dbReference>
<dbReference type="Ensembl" id="ENSCPBT00000038754.1">
    <property type="protein sequence ID" value="ENSCPBP00000032958.1"/>
    <property type="gene ID" value="ENSCPBG00000023097.1"/>
</dbReference>
<feature type="chain" id="PRO_5044679700" evidence="10">
    <location>
        <begin position="21"/>
        <end position="951"/>
    </location>
</feature>
<dbReference type="OMA" id="LRFCGMY"/>
<feature type="region of interest" description="Disordered" evidence="9">
    <location>
        <begin position="771"/>
        <end position="790"/>
    </location>
</feature>
<dbReference type="InterPro" id="IPR003961">
    <property type="entry name" value="FN3_dom"/>
</dbReference>
<feature type="signal peptide" evidence="10">
    <location>
        <begin position="1"/>
        <end position="20"/>
    </location>
</feature>
<dbReference type="InterPro" id="IPR013783">
    <property type="entry name" value="Ig-like_fold"/>
</dbReference>
<comment type="subcellular location">
    <subcellularLocation>
        <location evidence="1">Membrane</location>
        <topology evidence="1">Single-pass type I membrane protein</topology>
    </subcellularLocation>
</comment>
<dbReference type="Gene3D" id="2.60.40.10">
    <property type="entry name" value="Immunoglobulins"/>
    <property type="match status" value="4"/>
</dbReference>
<keyword evidence="5" id="KW-0472">Membrane</keyword>
<keyword evidence="3 10" id="KW-0732">Signal</keyword>
<accession>A0A8C3IFT4</accession>
<dbReference type="GO" id="GO:0004896">
    <property type="term" value="F:cytokine receptor activity"/>
    <property type="evidence" value="ECO:0007669"/>
    <property type="project" value="TreeGrafter"/>
</dbReference>
<evidence type="ECO:0000256" key="2">
    <source>
        <dbReference type="ARBA" id="ARBA00022692"/>
    </source>
</evidence>
<dbReference type="KEGG" id="cpic:101952438"/>
<evidence type="ECO:0000256" key="8">
    <source>
        <dbReference type="ARBA" id="ARBA00023180"/>
    </source>
</evidence>
<evidence type="ECO:0000313" key="12">
    <source>
        <dbReference type="Ensembl" id="ENSCPBP00000032962.1"/>
    </source>
</evidence>
<name>A0A8C3IFT4_CHRPI</name>
<sequence>MKLFCSALLALCWAFRVGESRESLPMQSLRCYNDYTSRTTCTWQECTVTRRFLNVTLYHEDNIDKRSTQIPCEPQGGKELPICQDSCVCWSCHRNSTMFAIGLRDSYTFKPDRLLQAELNVSLFQNVQPLPPQKLWINVTEAGDFLLSWEAAEGTNESHWVHDELEFEVTYKREWESWEKSSSVSVAKSSHCLLRRDALVPGSTYEARVRSKPSQGAAWSGQSSEWSTAVSWKSQEGDEAQPKNLRCLFNGVDRLMCSWEVRTEVTSSVLFALFYRTPPASEETECSPVHEEELPGSHYLLHSCEINVTNPSRLSQYLITVRPKEEEKLIQASQNIKPLAPVNVTMTKMKDQEYELRWTKQILSYDHIGQRYEFLYWKTVDSLENAQIVNISNDKPPFIITLQMLEPSTHYKGKMRARVHSDSYKGPWSEWSEECTWETESAASAGSQLILPLLVPVFTIMLIAFVWCGYRCLLSKKKKWEEKIPNPGRSQLLQSYFQKIPLGIPLSSSQLDFGKQSPSEKTDLASFIQVLDGPMKVSSAELPAAVADRRMCVLGALDPENPYQTLEMTTPAPHPAAPAGCHSSQGTSQSLSPATLPWWSSAKVTASQAPMSCFDFNGPYLNLPHGCSLPDIRQDRETAPLGTRGKLASLEYVSLPQGASSQTLLVGEERGAGQLHPVSLPAQKEMKQPLAGRQEGSQGQPAGEEVAQGDTEGQKSQIAAILNNSCQKWPVGYVTTEDLSLMSARDSAHLSPALAPLEGMLTAVAMLSSNPQLPHATEGPPSPELGPEKPGVTVPVPSPASANLSGFESYVMFPKALYGTPEPISFSPPILSEGVDFAKAEPGQEDNVVMFNPDGTGPVFLRQVGEYCFFPGLKPGEKTPVGEKDPLADQTSEARQAFGKPPSDGGSVNGKQEPALHMQAIQLFKTLKCDDYFVLPPWAGQEPAVRAKELC</sequence>
<feature type="domain" description="Fibronectin type-III" evidence="11">
    <location>
        <begin position="340"/>
        <end position="439"/>
    </location>
</feature>
<keyword evidence="6" id="KW-1015">Disulfide bond</keyword>
<dbReference type="OrthoDB" id="8906725at2759"/>
<evidence type="ECO:0000259" key="11">
    <source>
        <dbReference type="PROSITE" id="PS50853"/>
    </source>
</evidence>
<dbReference type="GeneID" id="101952438"/>
<feature type="region of interest" description="Disordered" evidence="9">
    <location>
        <begin position="569"/>
        <end position="589"/>
    </location>
</feature>
<evidence type="ECO:0000256" key="10">
    <source>
        <dbReference type="SAM" id="SignalP"/>
    </source>
</evidence>
<dbReference type="InterPro" id="IPR048668">
    <property type="entry name" value="IL3RB_N"/>
</dbReference>